<feature type="region of interest" description="Disordered" evidence="1">
    <location>
        <begin position="60"/>
        <end position="106"/>
    </location>
</feature>
<sequence>MKSAIRTIMLALAIAPAFALAAQPSSSLTRAEVRNQIAQVEQAGYNPARKDIHYPQSIQQAEARIRSSESAPQTDASGYGPAFGAGGDSGAAIQSHAAGPRLYTHH</sequence>
<name>A0A108EVB3_9BURK</name>
<dbReference type="Pfam" id="PF13663">
    <property type="entry name" value="DUF4148"/>
    <property type="match status" value="1"/>
</dbReference>
<evidence type="ECO:0000313" key="3">
    <source>
        <dbReference type="EMBL" id="KAB0686451.1"/>
    </source>
</evidence>
<gene>
    <name evidence="3" type="ORF">F7R13_00395</name>
    <name evidence="4" type="ORF">WT83_11825</name>
</gene>
<evidence type="ECO:0000256" key="1">
    <source>
        <dbReference type="SAM" id="MobiDB-lite"/>
    </source>
</evidence>
<dbReference type="AlphaFoldDB" id="A0A108EVB3"/>
<accession>A0A108EVB3</accession>
<dbReference type="Proteomes" id="UP000473571">
    <property type="component" value="Unassembled WGS sequence"/>
</dbReference>
<protein>
    <submittedName>
        <fullName evidence="3">DUF4148 domain-containing protein</fullName>
    </submittedName>
</protein>
<reference evidence="3 6" key="2">
    <citation type="submission" date="2019-09" db="EMBL/GenBank/DDBJ databases">
        <title>Draft genome sequences of 48 bacterial type strains from the CCUG.</title>
        <authorList>
            <person name="Tunovic T."/>
            <person name="Pineiro-Iglesias B."/>
            <person name="Unosson C."/>
            <person name="Inganas E."/>
            <person name="Ohlen M."/>
            <person name="Cardew S."/>
            <person name="Jensie-Markopoulos S."/>
            <person name="Salva-Serra F."/>
            <person name="Jaen-Luchoro D."/>
            <person name="Karlsson R."/>
            <person name="Svensson-Stadler L."/>
            <person name="Chun J."/>
            <person name="Moore E."/>
        </authorList>
    </citation>
    <scope>NUCLEOTIDE SEQUENCE [LARGE SCALE GENOMIC DNA]</scope>
    <source>
        <strain evidence="3 6">CCUG 65687</strain>
    </source>
</reference>
<evidence type="ECO:0000313" key="6">
    <source>
        <dbReference type="Proteomes" id="UP000473571"/>
    </source>
</evidence>
<dbReference type="RefSeq" id="WP_060346951.1">
    <property type="nucleotide sequence ID" value="NZ_CABVPO010000019.1"/>
</dbReference>
<dbReference type="Proteomes" id="UP000068016">
    <property type="component" value="Unassembled WGS sequence"/>
</dbReference>
<evidence type="ECO:0000313" key="5">
    <source>
        <dbReference type="Proteomes" id="UP000068016"/>
    </source>
</evidence>
<feature type="signal peptide" evidence="2">
    <location>
        <begin position="1"/>
        <end position="21"/>
    </location>
</feature>
<dbReference type="InterPro" id="IPR025421">
    <property type="entry name" value="DUF4148"/>
</dbReference>
<keyword evidence="2" id="KW-0732">Signal</keyword>
<evidence type="ECO:0000313" key="4">
    <source>
        <dbReference type="EMBL" id="KWN18145.1"/>
    </source>
</evidence>
<proteinExistence type="predicted"/>
<feature type="chain" id="PRO_5041524049" evidence="2">
    <location>
        <begin position="22"/>
        <end position="106"/>
    </location>
</feature>
<dbReference type="EMBL" id="VZOL01000002">
    <property type="protein sequence ID" value="KAB0686451.1"/>
    <property type="molecule type" value="Genomic_DNA"/>
</dbReference>
<comment type="caution">
    <text evidence="4">The sequence shown here is derived from an EMBL/GenBank/DDBJ whole genome shotgun (WGS) entry which is preliminary data.</text>
</comment>
<dbReference type="EMBL" id="LPLZ01000033">
    <property type="protein sequence ID" value="KWN18145.1"/>
    <property type="molecule type" value="Genomic_DNA"/>
</dbReference>
<evidence type="ECO:0000256" key="2">
    <source>
        <dbReference type="SAM" id="SignalP"/>
    </source>
</evidence>
<reference evidence="4 5" key="1">
    <citation type="submission" date="2015-11" db="EMBL/GenBank/DDBJ databases">
        <title>Expanding the genomic diversity of Burkholderia species for the development of highly accurate diagnostics.</title>
        <authorList>
            <person name="Sahl J."/>
            <person name="Keim P."/>
            <person name="Wagner D."/>
        </authorList>
    </citation>
    <scope>NUCLEOTIDE SEQUENCE [LARGE SCALE GENOMIC DNA]</scope>
    <source>
        <strain evidence="4 5">MSMB793WGS</strain>
    </source>
</reference>
<organism evidence="4 5">
    <name type="scientific">Burkholderia territorii</name>
    <dbReference type="NCBI Taxonomy" id="1503055"/>
    <lineage>
        <taxon>Bacteria</taxon>
        <taxon>Pseudomonadati</taxon>
        <taxon>Pseudomonadota</taxon>
        <taxon>Betaproteobacteria</taxon>
        <taxon>Burkholderiales</taxon>
        <taxon>Burkholderiaceae</taxon>
        <taxon>Burkholderia</taxon>
        <taxon>Burkholderia cepacia complex</taxon>
    </lineage>
</organism>